<feature type="transmembrane region" description="Helical" evidence="6">
    <location>
        <begin position="204"/>
        <end position="225"/>
    </location>
</feature>
<feature type="transmembrane region" description="Helical" evidence="6">
    <location>
        <begin position="32"/>
        <end position="56"/>
    </location>
</feature>
<feature type="transmembrane region" description="Helical" evidence="6">
    <location>
        <begin position="246"/>
        <end position="274"/>
    </location>
</feature>
<evidence type="ECO:0000256" key="1">
    <source>
        <dbReference type="ARBA" id="ARBA00004127"/>
    </source>
</evidence>
<dbReference type="InterPro" id="IPR011701">
    <property type="entry name" value="MFS"/>
</dbReference>
<feature type="transmembrane region" description="Helical" evidence="6">
    <location>
        <begin position="376"/>
        <end position="397"/>
    </location>
</feature>
<evidence type="ECO:0000256" key="3">
    <source>
        <dbReference type="ARBA" id="ARBA00022692"/>
    </source>
</evidence>
<evidence type="ECO:0000256" key="2">
    <source>
        <dbReference type="ARBA" id="ARBA00022448"/>
    </source>
</evidence>
<feature type="transmembrane region" description="Helical" evidence="6">
    <location>
        <begin position="127"/>
        <end position="150"/>
    </location>
</feature>
<proteinExistence type="predicted"/>
<sequence length="484" mass="53430">MIDCGNGLVAGETMENEAIIGFTKRSTPWRSIAVMAGLEFGYGFQLALYLAPIWPYLQVIDKSASDRFYGLIVMANALGQLIACPLFGFWSRRVSTIVTPIYLCLTLTLLGNILFLTAAFLPDNAKFVILISRFVIGTGEAVLTLTRSYTAMASLPSDRSKAYGFSAAGLALGLLVGPAIQIAFSFLDYPGILLFSRLRLNLYTIAPLAVLLTTLIELFVFKFVFEETYPAIVKDKTTQEKIRCDKLAMVVMYFARFCQYFSFACAETLAATYIMSMYAKTHDETATLLSILNTIEGLLALAAYVFFIVVKVEKWISFRLLSIIGFLGLTILPFAGIPYPFYPTNIAIAATVNNVTSPGCSTALYSWCYDTKQVNFLVFTIALVVSIGAVFNMMTVVLSTMFSKIIGPKPQTCQQSFFQSTACFGRIVGPVLISSLFTRYGPAAAWLSQLALLFVVLIVLSSTYHRLVPAQFEPPYKKQTNARH</sequence>
<dbReference type="AlphaFoldDB" id="A0A1I7RIS8"/>
<evidence type="ECO:0000256" key="4">
    <source>
        <dbReference type="ARBA" id="ARBA00022989"/>
    </source>
</evidence>
<dbReference type="GO" id="GO:0005765">
    <property type="term" value="C:lysosomal membrane"/>
    <property type="evidence" value="ECO:0007669"/>
    <property type="project" value="TreeGrafter"/>
</dbReference>
<feature type="transmembrane region" description="Helical" evidence="6">
    <location>
        <begin position="101"/>
        <end position="121"/>
    </location>
</feature>
<keyword evidence="4 6" id="KW-1133">Transmembrane helix</keyword>
<dbReference type="Proteomes" id="UP000659654">
    <property type="component" value="Unassembled WGS sequence"/>
</dbReference>
<evidence type="ECO:0000256" key="5">
    <source>
        <dbReference type="ARBA" id="ARBA00023136"/>
    </source>
</evidence>
<keyword evidence="5 6" id="KW-0472">Membrane</keyword>
<name>A0A1I7RIS8_BURXY</name>
<feature type="transmembrane region" description="Helical" evidence="6">
    <location>
        <begin position="162"/>
        <end position="184"/>
    </location>
</feature>
<feature type="transmembrane region" description="Helical" evidence="6">
    <location>
        <begin position="316"/>
        <end position="335"/>
    </location>
</feature>
<keyword evidence="9" id="KW-1185">Reference proteome</keyword>
<dbReference type="GO" id="GO:0022857">
    <property type="term" value="F:transmembrane transporter activity"/>
    <property type="evidence" value="ECO:0007669"/>
    <property type="project" value="InterPro"/>
</dbReference>
<organism evidence="8 10">
    <name type="scientific">Bursaphelenchus xylophilus</name>
    <name type="common">Pinewood nematode worm</name>
    <name type="synonym">Aphelenchoides xylophilus</name>
    <dbReference type="NCBI Taxonomy" id="6326"/>
    <lineage>
        <taxon>Eukaryota</taxon>
        <taxon>Metazoa</taxon>
        <taxon>Ecdysozoa</taxon>
        <taxon>Nematoda</taxon>
        <taxon>Chromadorea</taxon>
        <taxon>Rhabditida</taxon>
        <taxon>Tylenchina</taxon>
        <taxon>Tylenchomorpha</taxon>
        <taxon>Aphelenchoidea</taxon>
        <taxon>Aphelenchoididae</taxon>
        <taxon>Bursaphelenchus</taxon>
    </lineage>
</organism>
<gene>
    <name evidence="7" type="ORF">BXYJ_LOCUS10454</name>
</gene>
<dbReference type="PANTHER" id="PTHR23510:SF3">
    <property type="entry name" value="MAJOR FACILITATOR SUPERFAMILY DOMAIN-CONTAINING PROTEIN 8"/>
    <property type="match status" value="1"/>
</dbReference>
<evidence type="ECO:0000313" key="7">
    <source>
        <dbReference type="EMBL" id="CAD5228457.1"/>
    </source>
</evidence>
<evidence type="ECO:0000313" key="8">
    <source>
        <dbReference type="Proteomes" id="UP000095284"/>
    </source>
</evidence>
<reference evidence="7" key="2">
    <citation type="submission" date="2020-09" db="EMBL/GenBank/DDBJ databases">
        <authorList>
            <person name="Kikuchi T."/>
        </authorList>
    </citation>
    <scope>NUCLEOTIDE SEQUENCE</scope>
    <source>
        <strain evidence="7">Ka4C1</strain>
    </source>
</reference>
<dbReference type="Proteomes" id="UP000582659">
    <property type="component" value="Unassembled WGS sequence"/>
</dbReference>
<protein>
    <submittedName>
        <fullName evidence="7">(pine wood nematode) hypothetical protein</fullName>
    </submittedName>
</protein>
<dbReference type="EMBL" id="CAJFCV020000004">
    <property type="protein sequence ID" value="CAG9119066.1"/>
    <property type="molecule type" value="Genomic_DNA"/>
</dbReference>
<dbReference type="Proteomes" id="UP000095284">
    <property type="component" value="Unplaced"/>
</dbReference>
<dbReference type="eggNOG" id="KOG2325">
    <property type="taxonomic scope" value="Eukaryota"/>
</dbReference>
<dbReference type="InterPro" id="IPR036259">
    <property type="entry name" value="MFS_trans_sf"/>
</dbReference>
<feature type="transmembrane region" description="Helical" evidence="6">
    <location>
        <begin position="286"/>
        <end position="309"/>
    </location>
</feature>
<dbReference type="SUPFAM" id="SSF103473">
    <property type="entry name" value="MFS general substrate transporter"/>
    <property type="match status" value="1"/>
</dbReference>
<dbReference type="WBParaSite" id="BXY_0061000.1">
    <property type="protein sequence ID" value="BXY_0061000.1"/>
    <property type="gene ID" value="BXY_0061000"/>
</dbReference>
<keyword evidence="2" id="KW-0813">Transport</keyword>
<comment type="subcellular location">
    <subcellularLocation>
        <location evidence="1">Endomembrane system</location>
        <topology evidence="1">Multi-pass membrane protein</topology>
    </subcellularLocation>
</comment>
<dbReference type="GO" id="GO:0012505">
    <property type="term" value="C:endomembrane system"/>
    <property type="evidence" value="ECO:0007669"/>
    <property type="project" value="UniProtKB-SubCell"/>
</dbReference>
<dbReference type="InterPro" id="IPR051068">
    <property type="entry name" value="MFS_Domain-Containing_Protein"/>
</dbReference>
<keyword evidence="3 6" id="KW-0812">Transmembrane</keyword>
<dbReference type="EMBL" id="CAJFDI010000004">
    <property type="protein sequence ID" value="CAD5228457.1"/>
    <property type="molecule type" value="Genomic_DNA"/>
</dbReference>
<accession>A0A1I7RIS8</accession>
<dbReference type="Gene3D" id="1.20.1250.20">
    <property type="entry name" value="MFS general substrate transporter like domains"/>
    <property type="match status" value="1"/>
</dbReference>
<evidence type="ECO:0000256" key="6">
    <source>
        <dbReference type="SAM" id="Phobius"/>
    </source>
</evidence>
<feature type="transmembrane region" description="Helical" evidence="6">
    <location>
        <begin position="443"/>
        <end position="460"/>
    </location>
</feature>
<dbReference type="Pfam" id="PF07690">
    <property type="entry name" value="MFS_1"/>
    <property type="match status" value="1"/>
</dbReference>
<evidence type="ECO:0000313" key="9">
    <source>
        <dbReference type="Proteomes" id="UP000659654"/>
    </source>
</evidence>
<reference evidence="10" key="1">
    <citation type="submission" date="2016-11" db="UniProtKB">
        <authorList>
            <consortium name="WormBaseParasite"/>
        </authorList>
    </citation>
    <scope>IDENTIFICATION</scope>
</reference>
<evidence type="ECO:0000313" key="10">
    <source>
        <dbReference type="WBParaSite" id="BXY_0061000.1"/>
    </source>
</evidence>
<dbReference type="PANTHER" id="PTHR23510">
    <property type="entry name" value="INNER MEMBRANE TRANSPORT PROTEIN YAJR"/>
    <property type="match status" value="1"/>
</dbReference>
<dbReference type="OrthoDB" id="370281at2759"/>
<feature type="transmembrane region" description="Helical" evidence="6">
    <location>
        <begin position="68"/>
        <end position="89"/>
    </location>
</feature>